<gene>
    <name evidence="2" type="ORF">Adt_42150</name>
</gene>
<evidence type="ECO:0000313" key="3">
    <source>
        <dbReference type="Proteomes" id="UP001604336"/>
    </source>
</evidence>
<feature type="coiled-coil region" evidence="1">
    <location>
        <begin position="67"/>
        <end position="178"/>
    </location>
</feature>
<dbReference type="Gene3D" id="1.10.287.1490">
    <property type="match status" value="1"/>
</dbReference>
<name>A0ABD1PTM8_9LAMI</name>
<keyword evidence="3" id="KW-1185">Reference proteome</keyword>
<accession>A0ABD1PTM8</accession>
<sequence length="235" mass="26331">MELIGAPRAWLPDDVIHNLPLYLTSGVQAFRKYFSPKWKDFAVRGEMENMMEASLASVVQAMGILAIEGLQVAVESMQTTYEQLQVDLKESNANVLALTKKLDHANVAQRKLTEALEVANEQKKKLKEECDSYELEVTCLRKEAKVLKTEVDGLEESLGASKMGRKELEAKLENVEAEFVANFHNNDAYTNFSYFFVKVGHQEVLAIFQSEHLELDISSLEAKFPLADVVGEEGG</sequence>
<keyword evidence="1" id="KW-0175">Coiled coil</keyword>
<organism evidence="2 3">
    <name type="scientific">Abeliophyllum distichum</name>
    <dbReference type="NCBI Taxonomy" id="126358"/>
    <lineage>
        <taxon>Eukaryota</taxon>
        <taxon>Viridiplantae</taxon>
        <taxon>Streptophyta</taxon>
        <taxon>Embryophyta</taxon>
        <taxon>Tracheophyta</taxon>
        <taxon>Spermatophyta</taxon>
        <taxon>Magnoliopsida</taxon>
        <taxon>eudicotyledons</taxon>
        <taxon>Gunneridae</taxon>
        <taxon>Pentapetalae</taxon>
        <taxon>asterids</taxon>
        <taxon>lamiids</taxon>
        <taxon>Lamiales</taxon>
        <taxon>Oleaceae</taxon>
        <taxon>Forsythieae</taxon>
        <taxon>Abeliophyllum</taxon>
    </lineage>
</organism>
<dbReference type="Proteomes" id="UP001604336">
    <property type="component" value="Unassembled WGS sequence"/>
</dbReference>
<evidence type="ECO:0000256" key="1">
    <source>
        <dbReference type="SAM" id="Coils"/>
    </source>
</evidence>
<evidence type="ECO:0000313" key="2">
    <source>
        <dbReference type="EMBL" id="KAL2466299.1"/>
    </source>
</evidence>
<protein>
    <submittedName>
        <fullName evidence="2">Abhydrolase domain-containing protein</fullName>
    </submittedName>
</protein>
<proteinExistence type="predicted"/>
<dbReference type="AlphaFoldDB" id="A0ABD1PTM8"/>
<dbReference type="EMBL" id="JBFOLK010000013">
    <property type="protein sequence ID" value="KAL2466299.1"/>
    <property type="molecule type" value="Genomic_DNA"/>
</dbReference>
<reference evidence="3" key="1">
    <citation type="submission" date="2024-07" db="EMBL/GenBank/DDBJ databases">
        <title>Two chromosome-level genome assemblies of Korean endemic species Abeliophyllum distichum and Forsythia ovata (Oleaceae).</title>
        <authorList>
            <person name="Jang H."/>
        </authorList>
    </citation>
    <scope>NUCLEOTIDE SEQUENCE [LARGE SCALE GENOMIC DNA]</scope>
</reference>
<comment type="caution">
    <text evidence="2">The sequence shown here is derived from an EMBL/GenBank/DDBJ whole genome shotgun (WGS) entry which is preliminary data.</text>
</comment>